<keyword evidence="9" id="KW-1185">Reference proteome</keyword>
<evidence type="ECO:0000256" key="1">
    <source>
        <dbReference type="ARBA" id="ARBA00004123"/>
    </source>
</evidence>
<evidence type="ECO:0008006" key="10">
    <source>
        <dbReference type="Google" id="ProtNLM"/>
    </source>
</evidence>
<evidence type="ECO:0000256" key="4">
    <source>
        <dbReference type="ARBA" id="ARBA00023163"/>
    </source>
</evidence>
<evidence type="ECO:0000313" key="8">
    <source>
        <dbReference type="EMBL" id="GJE86317.1"/>
    </source>
</evidence>
<feature type="compositionally biased region" description="Low complexity" evidence="7">
    <location>
        <begin position="517"/>
        <end position="549"/>
    </location>
</feature>
<evidence type="ECO:0000256" key="2">
    <source>
        <dbReference type="ARBA" id="ARBA00010239"/>
    </source>
</evidence>
<dbReference type="Pfam" id="PF04855">
    <property type="entry name" value="SNF5"/>
    <property type="match status" value="1"/>
</dbReference>
<evidence type="ECO:0000256" key="3">
    <source>
        <dbReference type="ARBA" id="ARBA00023015"/>
    </source>
</evidence>
<feature type="compositionally biased region" description="Polar residues" evidence="7">
    <location>
        <begin position="440"/>
        <end position="458"/>
    </location>
</feature>
<evidence type="ECO:0000256" key="5">
    <source>
        <dbReference type="ARBA" id="ARBA00023242"/>
    </source>
</evidence>
<feature type="region of interest" description="Disordered" evidence="7">
    <location>
        <begin position="1425"/>
        <end position="1467"/>
    </location>
</feature>
<keyword evidence="4" id="KW-0804">Transcription</keyword>
<feature type="region of interest" description="Disordered" evidence="7">
    <location>
        <begin position="218"/>
        <end position="283"/>
    </location>
</feature>
<feature type="region of interest" description="Disordered" evidence="7">
    <location>
        <begin position="142"/>
        <end position="182"/>
    </location>
</feature>
<reference evidence="8 9" key="1">
    <citation type="submission" date="2021-08" db="EMBL/GenBank/DDBJ databases">
        <title>Draft Genome Sequence of Phanerochaete sordida strain YK-624.</title>
        <authorList>
            <person name="Mori T."/>
            <person name="Dohra H."/>
            <person name="Suzuki T."/>
            <person name="Kawagishi H."/>
            <person name="Hirai H."/>
        </authorList>
    </citation>
    <scope>NUCLEOTIDE SEQUENCE [LARGE SCALE GENOMIC DNA]</scope>
    <source>
        <strain evidence="8 9">YK-624</strain>
    </source>
</reference>
<gene>
    <name evidence="8" type="ORF">PsYK624_023970</name>
</gene>
<dbReference type="GO" id="GO:0006355">
    <property type="term" value="P:regulation of DNA-templated transcription"/>
    <property type="evidence" value="ECO:0007669"/>
    <property type="project" value="InterPro"/>
</dbReference>
<sequence>MNTQAGQHHNPAMLAALQQQQQQHGQMNPNMMNMSGMNSMSGMNPTQQQQLQQMLAAKYQGAGMGMSMGGGSGGGGGFNPQMMQQFQQQHQGGGGGAGGSMGVNPQALMNMGGMNMNTMPMGGMNGRGSIGGNPGFNPQMLAQQQQQQFNQASGRPGTGGGVNPQMLMQQHNSPGAGGMGGPSAMNNMSNGGGMNNMGGMNGGMMGGMNMSGMGGMGGINPQALNISGQTGGGSQNPGSASSPQPPHTQPTSINPATLNAGSGTPSNMAMNFMSGMGPGSMSNLQLTPAQVQQLSHMSPQERHKAMQRLMMLNLQHQQQREMQMRRNSGELNMAGMGGMGMQGQGQGQGQRSQMGAQGQGMDGMMGGMSNNFNAGLSGGMGGMDNSGMMGMDNMGMGGMGMQGMGGGMGGMQGMSGMQGMNAAQLQQMQLLQAQHSQGQERPQSSMSQAQGQHSSPTQPYAFPGQGQSQASSPVRAQTPQQQHNMHMQQQMQQQQHHPNAGMMGPPSSIPPRPPTTAPAASPAPRQGSAMGHPNQYGQHPQHQQPHNYQLGHAQSPRPTGPAAAPSPAAISRTGSSMGMQQHPQGVQQGQQQHQNAQQQQHQGQQGLPAPSPVPIQPRPIAPTSVSGSPAPTPRPGTSQSMHGPGGLRAITPALVGSRPSTATGFRPQPSGQPGQQPGTPQSMQGPQFQTQQQQALQQNQLQGQPQQQVHTPVSTPTSATYPPIAPAPAAGSLPGSPRAAMKRKPSGTPVPQSAAGPASGQGQQADASQGQALAPGQTQGAQGMPGANMTPAQLMAMRMGGGMPAGNTMGPQGANGLMAGNNGVMGIPALPRTQSGQQQQQSAGAGMSMPGMNGMQGPMGANGMQVPGMARQPSAGDLRANTMIAPGTANAAGLSINTNINSNLNPNLNAPMPLAGTPSSPNPTMLVDSTITGAPATPNRNTSQPPTAGSPFPGGMMGTPGSAERKMAGPGVLAGAAPLSRAPTGDVFSGPSAAAATTTTTPAANGAAAPAAQGTTQIIPQLPPLPTNVSLNPKVTRVSVVPLKDSETTIPALKQEEIERMKRWMKADDEYEARYKQMRERMTEEVREAIIKPRPWYEKDPQEDPRARRRKEKFDLVGVKGREEMKRKKAGRREGFKLPRTVNPEDASRPEQLVPIRLEFDVDHHKMRDTFIWNLNDPIITPEIFAQSIVDDYSLAPNYHSVITKTIQDQLSDFKAHTATFGEDGFDDVVMRGQLAEEDDMWWDAWRNHVRSDTLLRPWEARSERRTRKRRKIVKDEEDDSKTVPAAPGLDAYMSVDEFEEDESKTLEEMRILIKLDIIVGSVKLEDQFEWDLDTLDPSPEHFADIYATDLGLGGEFKTAIAHAIREQVQIYQKSLFLVGHPSDGSAVQDDDLRLSLLPSLSTGARSMDQVVAFTPRLDYLSDGELERNEKEREKELNRRRRKTTRGRRGIALPDREPPKTYRTPAIGFPEVDPATLALANAAIAPTSRRAAAAAASHNIASMIASENGTSLSPQAMPVPVPAAISATPSQPTKEKKPKGLMKPPSYPPHVLRPRAHVKAPTDWTAADPMSVDAPLDIDPPVSTNVENRGARVPLSAKRAKELEREAKEREYVDGQHPNIIDGIWHCSNCGCPESIAIGRRKGPLGDKSQCGTCGKFWHRHRRPRPVEYNSSLEYHMNLKKEEEMARLAASRRKRPHQHIAETSSKAPTVEPETPKKRSPEPDSKPVSRSTALETPKLPKLEKLEVGSPMSTTSSISEAPLAKTKTNGVHSTPSAPAMAPSQSESSEGIQDTPQDAPAALPSVAPLSAGARAGVNRPARDPPAWLKTAMKELNDKYPDDRFEAVLRRGPNPAQPEWRIKCTDCPGKLYTPGPDETLTNYEVHLKNRQHRQKVNARVEKKEG</sequence>
<dbReference type="GO" id="GO:0000228">
    <property type="term" value="C:nuclear chromosome"/>
    <property type="evidence" value="ECO:0007669"/>
    <property type="project" value="InterPro"/>
</dbReference>
<feature type="region of interest" description="Disordered" evidence="7">
    <location>
        <begin position="1525"/>
        <end position="1553"/>
    </location>
</feature>
<feature type="compositionally biased region" description="Polar residues" evidence="7">
    <location>
        <begin position="465"/>
        <end position="479"/>
    </location>
</feature>
<feature type="compositionally biased region" description="Basic and acidic residues" evidence="7">
    <location>
        <begin position="1425"/>
        <end position="1437"/>
    </location>
</feature>
<keyword evidence="6" id="KW-0175">Coiled coil</keyword>
<comment type="similarity">
    <text evidence="2">Belongs to the SNF5 family.</text>
</comment>
<dbReference type="GO" id="GO:0008270">
    <property type="term" value="F:zinc ion binding"/>
    <property type="evidence" value="ECO:0007669"/>
    <property type="project" value="InterPro"/>
</dbReference>
<dbReference type="PANTHER" id="PTHR10019">
    <property type="entry name" value="SNF5"/>
    <property type="match status" value="1"/>
</dbReference>
<feature type="compositionally biased region" description="Low complexity" evidence="7">
    <location>
        <begin position="580"/>
        <end position="606"/>
    </location>
</feature>
<keyword evidence="3" id="KW-0805">Transcription regulation</keyword>
<feature type="compositionally biased region" description="Polar residues" evidence="7">
    <location>
        <begin position="917"/>
        <end position="947"/>
    </location>
</feature>
<feature type="region of interest" description="Disordered" evidence="7">
    <location>
        <begin position="432"/>
        <end position="788"/>
    </location>
</feature>
<feature type="compositionally biased region" description="Low complexity" evidence="7">
    <location>
        <begin position="667"/>
        <end position="739"/>
    </location>
</feature>
<dbReference type="InterPro" id="IPR013088">
    <property type="entry name" value="Znf_NHR/GATA"/>
</dbReference>
<feature type="compositionally biased region" description="Pro residues" evidence="7">
    <location>
        <begin position="507"/>
        <end position="516"/>
    </location>
</feature>
<comment type="subcellular location">
    <subcellularLocation>
        <location evidence="1">Nucleus</location>
    </subcellularLocation>
</comment>
<accession>A0A9P3FZU7</accession>
<feature type="region of interest" description="Disordered" evidence="7">
    <location>
        <begin position="988"/>
        <end position="1007"/>
    </location>
</feature>
<dbReference type="EMBL" id="BPQB01000004">
    <property type="protein sequence ID" value="GJE86317.1"/>
    <property type="molecule type" value="Genomic_DNA"/>
</dbReference>
<feature type="compositionally biased region" description="Pro residues" evidence="7">
    <location>
        <begin position="609"/>
        <end position="620"/>
    </location>
</feature>
<feature type="region of interest" description="Disordered" evidence="7">
    <location>
        <begin position="1685"/>
        <end position="1802"/>
    </location>
</feature>
<feature type="region of interest" description="Disordered" evidence="7">
    <location>
        <begin position="917"/>
        <end position="966"/>
    </location>
</feature>
<name>A0A9P3FZU7_9APHY</name>
<dbReference type="GO" id="GO:0006338">
    <property type="term" value="P:chromatin remodeling"/>
    <property type="evidence" value="ECO:0007669"/>
    <property type="project" value="InterPro"/>
</dbReference>
<feature type="compositionally biased region" description="Polar residues" evidence="7">
    <location>
        <begin position="1764"/>
        <end position="1793"/>
    </location>
</feature>
<feature type="compositionally biased region" description="Low complexity" evidence="7">
    <location>
        <begin position="480"/>
        <end position="497"/>
    </location>
</feature>
<dbReference type="InterPro" id="IPR006939">
    <property type="entry name" value="SNF5"/>
</dbReference>
<protein>
    <recommendedName>
        <fullName evidence="10">SNF5-domain-containing protein</fullName>
    </recommendedName>
</protein>
<feature type="coiled-coil region" evidence="6">
    <location>
        <begin position="1061"/>
        <end position="1088"/>
    </location>
</feature>
<proteinExistence type="inferred from homology"/>
<evidence type="ECO:0000313" key="9">
    <source>
        <dbReference type="Proteomes" id="UP000703269"/>
    </source>
</evidence>
<dbReference type="Gene3D" id="3.30.50.10">
    <property type="entry name" value="Erythroid Transcription Factor GATA-1, subunit A"/>
    <property type="match status" value="1"/>
</dbReference>
<feature type="compositionally biased region" description="Basic residues" evidence="7">
    <location>
        <begin position="1438"/>
        <end position="1449"/>
    </location>
</feature>
<organism evidence="8 9">
    <name type="scientific">Phanerochaete sordida</name>
    <dbReference type="NCBI Taxonomy" id="48140"/>
    <lineage>
        <taxon>Eukaryota</taxon>
        <taxon>Fungi</taxon>
        <taxon>Dikarya</taxon>
        <taxon>Basidiomycota</taxon>
        <taxon>Agaricomycotina</taxon>
        <taxon>Agaricomycetes</taxon>
        <taxon>Polyporales</taxon>
        <taxon>Phanerochaetaceae</taxon>
        <taxon>Phanerochaete</taxon>
    </lineage>
</organism>
<feature type="compositionally biased region" description="Basic and acidic residues" evidence="7">
    <location>
        <begin position="1713"/>
        <end position="1726"/>
    </location>
</feature>
<feature type="compositionally biased region" description="Polar residues" evidence="7">
    <location>
        <begin position="253"/>
        <end position="269"/>
    </location>
</feature>
<feature type="compositionally biased region" description="Low complexity" evidence="7">
    <location>
        <begin position="752"/>
        <end position="772"/>
    </location>
</feature>
<evidence type="ECO:0000256" key="7">
    <source>
        <dbReference type="SAM" id="MobiDB-lite"/>
    </source>
</evidence>
<feature type="compositionally biased region" description="Low complexity" evidence="7">
    <location>
        <begin position="556"/>
        <end position="569"/>
    </location>
</feature>
<keyword evidence="5" id="KW-0539">Nucleus</keyword>
<comment type="caution">
    <text evidence="8">The sequence shown here is derived from an EMBL/GenBank/DDBJ whole genome shotgun (WGS) entry which is preliminary data.</text>
</comment>
<feature type="compositionally biased region" description="Low complexity" evidence="7">
    <location>
        <begin position="993"/>
        <end position="1007"/>
    </location>
</feature>
<dbReference type="Proteomes" id="UP000703269">
    <property type="component" value="Unassembled WGS sequence"/>
</dbReference>
<feature type="compositionally biased region" description="Polar residues" evidence="7">
    <location>
        <begin position="623"/>
        <end position="641"/>
    </location>
</feature>
<evidence type="ECO:0000256" key="6">
    <source>
        <dbReference type="SAM" id="Coils"/>
    </source>
</evidence>
<dbReference type="OrthoDB" id="515064at2759"/>